<dbReference type="EMBL" id="CCKQ01013110">
    <property type="protein sequence ID" value="CDW84741.1"/>
    <property type="molecule type" value="Genomic_DNA"/>
</dbReference>
<sequence>MQSPAQSSQNSLFQNLDPQDLVQFQQPASFVTSGPRTMKPISIPCIICGKNLSGIKRSQFIESKSYVSLGVQAYYLTHDKPGEAKCYCKDCFENAIKTTKTYTDSRKKYKDIINDLKRKLSQSKEEEKSNKIGMLTDNELKIISNFQVRDPNIQQTSQKYGFLQQMASSFDTYSNNLQKVKESIEKNGYNSSSMKLTMHPDQAINDICARIRNAMHVVYEWNTRDFIKQIELIKSDSDEKSKQIDKAKQDILKILQATQLAQTVRQDPILESLDQDKKKSQEQGIFYEMMIQSVNENLEDIKKKIDLIQFKM</sequence>
<dbReference type="InParanoid" id="A0A078ARY3"/>
<organism evidence="1 2">
    <name type="scientific">Stylonychia lemnae</name>
    <name type="common">Ciliate</name>
    <dbReference type="NCBI Taxonomy" id="5949"/>
    <lineage>
        <taxon>Eukaryota</taxon>
        <taxon>Sar</taxon>
        <taxon>Alveolata</taxon>
        <taxon>Ciliophora</taxon>
        <taxon>Intramacronucleata</taxon>
        <taxon>Spirotrichea</taxon>
        <taxon>Stichotrichia</taxon>
        <taxon>Sporadotrichida</taxon>
        <taxon>Oxytrichidae</taxon>
        <taxon>Stylonychinae</taxon>
        <taxon>Stylonychia</taxon>
    </lineage>
</organism>
<evidence type="ECO:0000313" key="2">
    <source>
        <dbReference type="Proteomes" id="UP000039865"/>
    </source>
</evidence>
<dbReference type="Proteomes" id="UP000039865">
    <property type="component" value="Unassembled WGS sequence"/>
</dbReference>
<name>A0A078ARY3_STYLE</name>
<proteinExistence type="predicted"/>
<protein>
    <submittedName>
        <fullName evidence="1">Uncharacterized protein</fullName>
    </submittedName>
</protein>
<dbReference type="AlphaFoldDB" id="A0A078ARY3"/>
<gene>
    <name evidence="1" type="primary">Contig6377.g6829</name>
    <name evidence="1" type="ORF">STYLEM_13808</name>
</gene>
<keyword evidence="2" id="KW-1185">Reference proteome</keyword>
<reference evidence="1 2" key="1">
    <citation type="submission" date="2014-06" db="EMBL/GenBank/DDBJ databases">
        <authorList>
            <person name="Swart Estienne"/>
        </authorList>
    </citation>
    <scope>NUCLEOTIDE SEQUENCE [LARGE SCALE GENOMIC DNA]</scope>
    <source>
        <strain evidence="1 2">130c</strain>
    </source>
</reference>
<evidence type="ECO:0000313" key="1">
    <source>
        <dbReference type="EMBL" id="CDW84741.1"/>
    </source>
</evidence>
<accession>A0A078ARY3</accession>